<dbReference type="PANTHER" id="PTHR10192">
    <property type="entry name" value="MOLYBDOPTERIN BIOSYNTHESIS PROTEIN"/>
    <property type="match status" value="1"/>
</dbReference>
<dbReference type="SMART" id="SM00852">
    <property type="entry name" value="MoCF_biosynth"/>
    <property type="match status" value="1"/>
</dbReference>
<dbReference type="RefSeq" id="WP_301663711.1">
    <property type="nucleotide sequence ID" value="NZ_VCYH01000004.1"/>
</dbReference>
<keyword evidence="5" id="KW-1185">Reference proteome</keyword>
<reference evidence="4" key="1">
    <citation type="submission" date="2019-05" db="EMBL/GenBank/DDBJ databases">
        <title>Methanoculleus sp. FWC-SCC1, a methanogenic archaeon isolated from deep marine cold seep.</title>
        <authorList>
            <person name="Chen Y.-W."/>
            <person name="Chen S.-C."/>
            <person name="Teng N.-H."/>
            <person name="Lai M.-C."/>
        </authorList>
    </citation>
    <scope>NUCLEOTIDE SEQUENCE</scope>
    <source>
        <strain evidence="4">FWC-SCC1</strain>
    </source>
</reference>
<dbReference type="InterPro" id="IPR005110">
    <property type="entry name" value="MoeA_linker/N"/>
</dbReference>
<dbReference type="Gene3D" id="2.40.340.10">
    <property type="entry name" value="MoeA, C-terminal, domain IV"/>
    <property type="match status" value="1"/>
</dbReference>
<dbReference type="InterPro" id="IPR036135">
    <property type="entry name" value="MoeA_linker/N_sf"/>
</dbReference>
<dbReference type="SUPFAM" id="SSF53218">
    <property type="entry name" value="Molybdenum cofactor biosynthesis proteins"/>
    <property type="match status" value="1"/>
</dbReference>
<evidence type="ECO:0000313" key="4">
    <source>
        <dbReference type="EMBL" id="MDN7024592.1"/>
    </source>
</evidence>
<dbReference type="InterPro" id="IPR001453">
    <property type="entry name" value="MoaB/Mog_dom"/>
</dbReference>
<comment type="caution">
    <text evidence="4">The sequence shown here is derived from an EMBL/GenBank/DDBJ whole genome shotgun (WGS) entry which is preliminary data.</text>
</comment>
<protein>
    <submittedName>
        <fullName evidence="4">Molybdopterin molybdotransferase MoeA</fullName>
    </submittedName>
</protein>
<evidence type="ECO:0000256" key="1">
    <source>
        <dbReference type="ARBA" id="ARBA00005046"/>
    </source>
</evidence>
<dbReference type="Gene3D" id="3.40.980.10">
    <property type="entry name" value="MoaB/Mog-like domain"/>
    <property type="match status" value="1"/>
</dbReference>
<dbReference type="CDD" id="cd00887">
    <property type="entry name" value="MoeA"/>
    <property type="match status" value="1"/>
</dbReference>
<dbReference type="Gene3D" id="2.170.190.11">
    <property type="entry name" value="Molybdopterin biosynthesis moea protein, domain 3"/>
    <property type="match status" value="1"/>
</dbReference>
<accession>A0ABT8M9H2</accession>
<keyword evidence="2" id="KW-0501">Molybdenum cofactor biosynthesis</keyword>
<dbReference type="NCBIfam" id="NF045515">
    <property type="entry name" value="Glp_gephyrin"/>
    <property type="match status" value="1"/>
</dbReference>
<dbReference type="Pfam" id="PF03453">
    <property type="entry name" value="MoeA_N"/>
    <property type="match status" value="1"/>
</dbReference>
<name>A0ABT8M9H2_9EURY</name>
<dbReference type="Gene3D" id="3.90.105.10">
    <property type="entry name" value="Molybdopterin biosynthesis moea protein, domain 2"/>
    <property type="match status" value="1"/>
</dbReference>
<dbReference type="Proteomes" id="UP001168338">
    <property type="component" value="Unassembled WGS sequence"/>
</dbReference>
<dbReference type="NCBIfam" id="TIGR00177">
    <property type="entry name" value="molyb_syn"/>
    <property type="match status" value="1"/>
</dbReference>
<evidence type="ECO:0000259" key="3">
    <source>
        <dbReference type="SMART" id="SM00852"/>
    </source>
</evidence>
<dbReference type="Pfam" id="PF03454">
    <property type="entry name" value="MoeA_C"/>
    <property type="match status" value="1"/>
</dbReference>
<comment type="pathway">
    <text evidence="1">Cofactor biosynthesis; molybdopterin biosynthesis.</text>
</comment>
<dbReference type="Pfam" id="PF00994">
    <property type="entry name" value="MoCF_biosynth"/>
    <property type="match status" value="1"/>
</dbReference>
<feature type="domain" description="MoaB/Mog" evidence="3">
    <location>
        <begin position="185"/>
        <end position="322"/>
    </location>
</feature>
<proteinExistence type="predicted"/>
<evidence type="ECO:0000256" key="2">
    <source>
        <dbReference type="ARBA" id="ARBA00023150"/>
    </source>
</evidence>
<dbReference type="SUPFAM" id="SSF63882">
    <property type="entry name" value="MoeA N-terminal region -like"/>
    <property type="match status" value="1"/>
</dbReference>
<dbReference type="InterPro" id="IPR036425">
    <property type="entry name" value="MoaB/Mog-like_dom_sf"/>
</dbReference>
<dbReference type="SUPFAM" id="SSF63867">
    <property type="entry name" value="MoeA C-terminal domain-like"/>
    <property type="match status" value="1"/>
</dbReference>
<organism evidence="4 5">
    <name type="scientific">Methanoculleus frigidifontis</name>
    <dbReference type="NCBI Taxonomy" id="2584085"/>
    <lineage>
        <taxon>Archaea</taxon>
        <taxon>Methanobacteriati</taxon>
        <taxon>Methanobacteriota</taxon>
        <taxon>Stenosarchaea group</taxon>
        <taxon>Methanomicrobia</taxon>
        <taxon>Methanomicrobiales</taxon>
        <taxon>Methanomicrobiaceae</taxon>
        <taxon>Methanoculleus</taxon>
    </lineage>
</organism>
<dbReference type="InterPro" id="IPR038987">
    <property type="entry name" value="MoeA-like"/>
</dbReference>
<evidence type="ECO:0000313" key="5">
    <source>
        <dbReference type="Proteomes" id="UP001168338"/>
    </source>
</evidence>
<dbReference type="EMBL" id="VCYH01000004">
    <property type="protein sequence ID" value="MDN7024592.1"/>
    <property type="molecule type" value="Genomic_DNA"/>
</dbReference>
<gene>
    <name evidence="4" type="ORF">FGU65_06775</name>
</gene>
<dbReference type="InterPro" id="IPR005111">
    <property type="entry name" value="MoeA_C_domain_IV"/>
</dbReference>
<dbReference type="InterPro" id="IPR036688">
    <property type="entry name" value="MoeA_C_domain_IV_sf"/>
</dbReference>
<dbReference type="PANTHER" id="PTHR10192:SF5">
    <property type="entry name" value="GEPHYRIN"/>
    <property type="match status" value="1"/>
</dbReference>
<sequence length="401" mass="42878">MSQFFRLISVLDALNLLSRIAPEMDTEYVLLTEARGRVLSEDIQADINIPGFDRSIKDGFAVVAQETSQATESAPVVFTAVQRVSMGQQGRGAIRRGECAYVPTGGMLPRGADAVVMSEYCQNLGDKVLVTRPVASGENILFQDEDFRKGEGVLTAGKLLKVQDIGVLAAVGALLVPVRLRPTIGIISTGVELVTPDRTPAFGEVRDVNTYLCGAFVEERGGIPKYYGIVKDDAEDLRAALERAASECDSILISGGSSKDDRDITARVIAELGEVLAHGIALAPGKPTIIGRIGRVPVIGVPGHPAAAFIVLTLLGGHLMHALTRCLTGKDPVKTVRLSQNVPSERGREEYIRVKILGEEAVPLFGKSGLLNTLVQSDGIVRIGPVCEGLETCDEVEVLLW</sequence>